<proteinExistence type="predicted"/>
<feature type="compositionally biased region" description="Polar residues" evidence="1">
    <location>
        <begin position="123"/>
        <end position="137"/>
    </location>
</feature>
<gene>
    <name evidence="2" type="ORF">BCR39DRAFT_513608</name>
</gene>
<sequence length="137" mass="15260">MAFLIGAAIRTGVKAVRQGVQAHEDFKQEGGPTERLDRWGNPKQHGPVYGMVMKAENAVAKHKGKGKEGQVEVPGVPDVQVNNEAELQQAHAEREERKSMDKTRPYDQGEDYGPQDYSRKPNEQVSFHSHSNRITPG</sequence>
<evidence type="ECO:0000313" key="3">
    <source>
        <dbReference type="Proteomes" id="UP000193986"/>
    </source>
</evidence>
<feature type="compositionally biased region" description="Basic and acidic residues" evidence="1">
    <location>
        <begin position="24"/>
        <end position="40"/>
    </location>
</feature>
<protein>
    <submittedName>
        <fullName evidence="2">Uncharacterized protein</fullName>
    </submittedName>
</protein>
<dbReference type="EMBL" id="MCFC01000002">
    <property type="protein sequence ID" value="ORY34611.1"/>
    <property type="molecule type" value="Genomic_DNA"/>
</dbReference>
<feature type="region of interest" description="Disordered" evidence="1">
    <location>
        <begin position="60"/>
        <end position="137"/>
    </location>
</feature>
<dbReference type="Proteomes" id="UP000193986">
    <property type="component" value="Unassembled WGS sequence"/>
</dbReference>
<evidence type="ECO:0000313" key="2">
    <source>
        <dbReference type="EMBL" id="ORY34611.1"/>
    </source>
</evidence>
<reference evidence="2 3" key="1">
    <citation type="submission" date="2016-07" db="EMBL/GenBank/DDBJ databases">
        <title>Pervasive Adenine N6-methylation of Active Genes in Fungi.</title>
        <authorList>
            <consortium name="DOE Joint Genome Institute"/>
            <person name="Mondo S.J."/>
            <person name="Dannebaum R.O."/>
            <person name="Kuo R.C."/>
            <person name="Labutti K."/>
            <person name="Haridas S."/>
            <person name="Kuo A."/>
            <person name="Salamov A."/>
            <person name="Ahrendt S.R."/>
            <person name="Lipzen A."/>
            <person name="Sullivan W."/>
            <person name="Andreopoulos W.B."/>
            <person name="Clum A."/>
            <person name="Lindquist E."/>
            <person name="Daum C."/>
            <person name="Ramamoorthy G.K."/>
            <person name="Gryganskyi A."/>
            <person name="Culley D."/>
            <person name="Magnuson J.K."/>
            <person name="James T.Y."/>
            <person name="O'Malley M.A."/>
            <person name="Stajich J.E."/>
            <person name="Spatafora J.W."/>
            <person name="Visel A."/>
            <person name="Grigoriev I.V."/>
        </authorList>
    </citation>
    <scope>NUCLEOTIDE SEQUENCE [LARGE SCALE GENOMIC DNA]</scope>
    <source>
        <strain evidence="2 3">68-887.2</strain>
    </source>
</reference>
<dbReference type="AlphaFoldDB" id="A0A1Y2BIJ4"/>
<name>A0A1Y2BIJ4_9TREE</name>
<comment type="caution">
    <text evidence="2">The sequence shown here is derived from an EMBL/GenBank/DDBJ whole genome shotgun (WGS) entry which is preliminary data.</text>
</comment>
<feature type="compositionally biased region" description="Basic and acidic residues" evidence="1">
    <location>
        <begin position="91"/>
        <end position="107"/>
    </location>
</feature>
<organism evidence="2 3">
    <name type="scientific">Naematelia encephala</name>
    <dbReference type="NCBI Taxonomy" id="71784"/>
    <lineage>
        <taxon>Eukaryota</taxon>
        <taxon>Fungi</taxon>
        <taxon>Dikarya</taxon>
        <taxon>Basidiomycota</taxon>
        <taxon>Agaricomycotina</taxon>
        <taxon>Tremellomycetes</taxon>
        <taxon>Tremellales</taxon>
        <taxon>Naemateliaceae</taxon>
        <taxon>Naematelia</taxon>
    </lineage>
</organism>
<evidence type="ECO:0000256" key="1">
    <source>
        <dbReference type="SAM" id="MobiDB-lite"/>
    </source>
</evidence>
<dbReference type="InParanoid" id="A0A1Y2BIJ4"/>
<accession>A0A1Y2BIJ4</accession>
<feature type="region of interest" description="Disordered" evidence="1">
    <location>
        <begin position="24"/>
        <end position="46"/>
    </location>
</feature>
<keyword evidence="3" id="KW-1185">Reference proteome</keyword>